<dbReference type="SUPFAM" id="SSF52540">
    <property type="entry name" value="P-loop containing nucleoside triphosphate hydrolases"/>
    <property type="match status" value="1"/>
</dbReference>
<dbReference type="InterPro" id="IPR027417">
    <property type="entry name" value="P-loop_NTPase"/>
</dbReference>
<proteinExistence type="predicted"/>
<accession>A0A8K0RAY8</accession>
<name>A0A8K0RAY8_9PLEO</name>
<dbReference type="GO" id="GO:0005524">
    <property type="term" value="F:ATP binding"/>
    <property type="evidence" value="ECO:0007669"/>
    <property type="project" value="InterPro"/>
</dbReference>
<dbReference type="InterPro" id="IPR003593">
    <property type="entry name" value="AAA+_ATPase"/>
</dbReference>
<evidence type="ECO:0000256" key="1">
    <source>
        <dbReference type="SAM" id="MobiDB-lite"/>
    </source>
</evidence>
<reference evidence="3" key="1">
    <citation type="journal article" date="2021" name="Nat. Commun.">
        <title>Genetic determinants of endophytism in the Arabidopsis root mycobiome.</title>
        <authorList>
            <person name="Mesny F."/>
            <person name="Miyauchi S."/>
            <person name="Thiergart T."/>
            <person name="Pickel B."/>
            <person name="Atanasova L."/>
            <person name="Karlsson M."/>
            <person name="Huettel B."/>
            <person name="Barry K.W."/>
            <person name="Haridas S."/>
            <person name="Chen C."/>
            <person name="Bauer D."/>
            <person name="Andreopoulos W."/>
            <person name="Pangilinan J."/>
            <person name="LaButti K."/>
            <person name="Riley R."/>
            <person name="Lipzen A."/>
            <person name="Clum A."/>
            <person name="Drula E."/>
            <person name="Henrissat B."/>
            <person name="Kohler A."/>
            <person name="Grigoriev I.V."/>
            <person name="Martin F.M."/>
            <person name="Hacquard S."/>
        </authorList>
    </citation>
    <scope>NUCLEOTIDE SEQUENCE</scope>
    <source>
        <strain evidence="3">MPI-SDFR-AT-0120</strain>
    </source>
</reference>
<dbReference type="OrthoDB" id="10042665at2759"/>
<feature type="region of interest" description="Disordered" evidence="1">
    <location>
        <begin position="1"/>
        <end position="23"/>
    </location>
</feature>
<feature type="domain" description="AAA+ ATPase" evidence="2">
    <location>
        <begin position="296"/>
        <end position="423"/>
    </location>
</feature>
<dbReference type="SMART" id="SM00382">
    <property type="entry name" value="AAA"/>
    <property type="match status" value="1"/>
</dbReference>
<comment type="caution">
    <text evidence="3">The sequence shown here is derived from an EMBL/GenBank/DDBJ whole genome shotgun (WGS) entry which is preliminary data.</text>
</comment>
<evidence type="ECO:0000259" key="2">
    <source>
        <dbReference type="SMART" id="SM00382"/>
    </source>
</evidence>
<keyword evidence="4" id="KW-1185">Reference proteome</keyword>
<dbReference type="PANTHER" id="PTHR46411">
    <property type="entry name" value="FAMILY ATPASE, PUTATIVE-RELATED"/>
    <property type="match status" value="1"/>
</dbReference>
<gene>
    <name evidence="3" type="ORF">FB567DRAFT_559422</name>
</gene>
<dbReference type="InterPro" id="IPR003959">
    <property type="entry name" value="ATPase_AAA_core"/>
</dbReference>
<dbReference type="AlphaFoldDB" id="A0A8K0RAY8"/>
<organism evidence="3 4">
    <name type="scientific">Paraphoma chrysanthemicola</name>
    <dbReference type="NCBI Taxonomy" id="798071"/>
    <lineage>
        <taxon>Eukaryota</taxon>
        <taxon>Fungi</taxon>
        <taxon>Dikarya</taxon>
        <taxon>Ascomycota</taxon>
        <taxon>Pezizomycotina</taxon>
        <taxon>Dothideomycetes</taxon>
        <taxon>Pleosporomycetidae</taxon>
        <taxon>Pleosporales</taxon>
        <taxon>Pleosporineae</taxon>
        <taxon>Phaeosphaeriaceae</taxon>
        <taxon>Paraphoma</taxon>
    </lineage>
</organism>
<dbReference type="PANTHER" id="PTHR46411:SF3">
    <property type="entry name" value="AAA+ ATPASE DOMAIN-CONTAINING PROTEIN"/>
    <property type="match status" value="1"/>
</dbReference>
<sequence length="514" mass="58006">MCDSPPPLPPPPPSSYPQNFRPPPPVPYDGMVFGGGGLVPAHSQMHVVNHPPVPGSYDMGLTPEIEGSEDLNQAVEKGSRCDSNSVYRVRRQNNPHMFCWVDEKPKSFDSDEKGKTKKAREAYAVNTFYSLDEVNDEWVVDHIRVNSTLLHAVLEHVLEGYPGLTQHDLKVFRPPFLGFIHRWNDLTSYMDKVDAASDTYAHLQLFRKVLEPLLQKSFDTIRECLLTHSHVKCFNIDKKKWEELDLTKLQEIEWSQHAFDSLVLAQDEKDLLVALIDRDQFNGGKPFDDFIDGKGQGMIMLLCGPPGVGKTLTAESIAEYLHRPLYKLGAGDLGSDARKVEQNLDSALKLCAHFGAVLLLDEADVFMEARSLNNLQRNELVSVFLRLLEYYSGIMILTTNRMRSIDPAFESRVDITISYNQLTETDRKQVWRNFLATLDANTVDVDEADLTKLARWEFNGRQIKSAIKTARILATKKKEPLNAQHLNVVLSLRNKALGMMNGEENLVDSISSGI</sequence>
<dbReference type="Pfam" id="PF00004">
    <property type="entry name" value="AAA"/>
    <property type="match status" value="1"/>
</dbReference>
<dbReference type="GO" id="GO:0016887">
    <property type="term" value="F:ATP hydrolysis activity"/>
    <property type="evidence" value="ECO:0007669"/>
    <property type="project" value="InterPro"/>
</dbReference>
<evidence type="ECO:0000313" key="4">
    <source>
        <dbReference type="Proteomes" id="UP000813461"/>
    </source>
</evidence>
<dbReference type="Gene3D" id="3.40.50.300">
    <property type="entry name" value="P-loop containing nucleotide triphosphate hydrolases"/>
    <property type="match status" value="1"/>
</dbReference>
<dbReference type="CDD" id="cd19481">
    <property type="entry name" value="RecA-like_protease"/>
    <property type="match status" value="1"/>
</dbReference>
<protein>
    <submittedName>
        <fullName evidence="3">P-loop containing nucleoside triphosphate hydrolase protein</fullName>
    </submittedName>
</protein>
<evidence type="ECO:0000313" key="3">
    <source>
        <dbReference type="EMBL" id="KAH7088788.1"/>
    </source>
</evidence>
<keyword evidence="3" id="KW-0378">Hydrolase</keyword>
<dbReference type="Proteomes" id="UP000813461">
    <property type="component" value="Unassembled WGS sequence"/>
</dbReference>
<dbReference type="EMBL" id="JAGMVJ010000007">
    <property type="protein sequence ID" value="KAH7088788.1"/>
    <property type="molecule type" value="Genomic_DNA"/>
</dbReference>